<dbReference type="InterPro" id="IPR042070">
    <property type="entry name" value="PucR_C-HTH_sf"/>
</dbReference>
<dbReference type="HOGENOM" id="CLU_017436_2_1_11"/>
<dbReference type="InterPro" id="IPR012914">
    <property type="entry name" value="PucR_dom"/>
</dbReference>
<dbReference type="Proteomes" id="UP000008229">
    <property type="component" value="Chromosome"/>
</dbReference>
<dbReference type="PROSITE" id="PS50931">
    <property type="entry name" value="HTH_LYSR"/>
    <property type="match status" value="1"/>
</dbReference>
<proteinExistence type="predicted"/>
<name>D3F6I4_CONWI</name>
<dbReference type="STRING" id="469383.Cwoe_2327"/>
<sequence precursor="true">MAVAAVLPAAPAGAMSVRSALELDVIRAGEPRVLAAPTQLDRPIRWVHVLDTPVVNGMLRGGELVLTTGAGAGRTSAEQGRYVDEVARSDAAALVLELGTVYRGETPRPLVDAANRARLPLVALQRPVRFVEVTEVVHGRLLGEQVATLERLEAMREGFMSLVLGGAATEDVLRHAARLLESAIVVHDGRGGLLSIDTGPLDEREALAAWERAAAGERLGGAVAPEPVEVRGVHRADVVALRPGRPFDAAERAAVRQVALTLGLEWLGRAALELSLRRRTRGNLLQSLLDGRLTPLDAERRLRVLGGGHALSFWPVAVVLRGLEGGASLLEELADGLSVEGVGRHGRPLLDVRDRRLLWAAPGPAAAFEPTAETLTRQLRRAAERHDIEPERLSVAIGQPVDGLAALREQFETTLLVAEAAAGEAPVPWRDARRASLAAIAFALKDDPRLVRFARSHLDRLERLPARRRDDLLRTLRAVLESGGHKSRAARELHLDRGALYKRMARLEEVLGVDLDDAQTRAALTLVLIWQAVSGPPRG</sequence>
<dbReference type="PANTHER" id="PTHR33744:SF1">
    <property type="entry name" value="DNA-BINDING TRANSCRIPTIONAL ACTIVATOR ADER"/>
    <property type="match status" value="1"/>
</dbReference>
<dbReference type="Gene3D" id="1.10.10.2840">
    <property type="entry name" value="PucR C-terminal helix-turn-helix domain"/>
    <property type="match status" value="1"/>
</dbReference>
<dbReference type="eggNOG" id="COG2508">
    <property type="taxonomic scope" value="Bacteria"/>
</dbReference>
<evidence type="ECO:0000313" key="3">
    <source>
        <dbReference type="Proteomes" id="UP000008229"/>
    </source>
</evidence>
<dbReference type="Pfam" id="PF13556">
    <property type="entry name" value="HTH_30"/>
    <property type="match status" value="1"/>
</dbReference>
<dbReference type="Pfam" id="PF07905">
    <property type="entry name" value="PucR"/>
    <property type="match status" value="1"/>
</dbReference>
<dbReference type="InterPro" id="IPR051448">
    <property type="entry name" value="CdaR-like_regulators"/>
</dbReference>
<protein>
    <submittedName>
        <fullName evidence="2">Transcriptional regulator, CdaR</fullName>
    </submittedName>
</protein>
<organism evidence="2 3">
    <name type="scientific">Conexibacter woesei (strain DSM 14684 / CCUG 47730 / CIP 108061 / JCM 11494 / NBRC 100937 / ID131577)</name>
    <dbReference type="NCBI Taxonomy" id="469383"/>
    <lineage>
        <taxon>Bacteria</taxon>
        <taxon>Bacillati</taxon>
        <taxon>Actinomycetota</taxon>
        <taxon>Thermoleophilia</taxon>
        <taxon>Solirubrobacterales</taxon>
        <taxon>Conexibacteraceae</taxon>
        <taxon>Conexibacter</taxon>
    </lineage>
</organism>
<dbReference type="GO" id="GO:0003700">
    <property type="term" value="F:DNA-binding transcription factor activity"/>
    <property type="evidence" value="ECO:0007669"/>
    <property type="project" value="InterPro"/>
</dbReference>
<reference evidence="3" key="2">
    <citation type="submission" date="2010-01" db="EMBL/GenBank/DDBJ databases">
        <title>The complete genome of Conexibacter woesei DSM 14684.</title>
        <authorList>
            <consortium name="US DOE Joint Genome Institute (JGI-PGF)"/>
            <person name="Lucas S."/>
            <person name="Copeland A."/>
            <person name="Lapidus A."/>
            <person name="Glavina del Rio T."/>
            <person name="Dalin E."/>
            <person name="Tice H."/>
            <person name="Bruce D."/>
            <person name="Goodwin L."/>
            <person name="Pitluck S."/>
            <person name="Kyrpides N."/>
            <person name="Mavromatis K."/>
            <person name="Ivanova N."/>
            <person name="Mikhailova N."/>
            <person name="Chertkov O."/>
            <person name="Brettin T."/>
            <person name="Detter J.C."/>
            <person name="Han C."/>
            <person name="Larimer F."/>
            <person name="Land M."/>
            <person name="Hauser L."/>
            <person name="Markowitz V."/>
            <person name="Cheng J.-F."/>
            <person name="Hugenholtz P."/>
            <person name="Woyke T."/>
            <person name="Wu D."/>
            <person name="Pukall R."/>
            <person name="Steenblock K."/>
            <person name="Schneider S."/>
            <person name="Klenk H.-P."/>
            <person name="Eisen J.A."/>
        </authorList>
    </citation>
    <scope>NUCLEOTIDE SEQUENCE [LARGE SCALE GENOMIC DNA]</scope>
    <source>
        <strain evidence="3">DSM 14684 / CIP 108061 / JCM 11494 / NBRC 100937 / ID131577</strain>
    </source>
</reference>
<dbReference type="InterPro" id="IPR000847">
    <property type="entry name" value="LysR_HTH_N"/>
</dbReference>
<feature type="domain" description="HTH lysR-type" evidence="1">
    <location>
        <begin position="470"/>
        <end position="525"/>
    </location>
</feature>
<dbReference type="EMBL" id="CP001854">
    <property type="protein sequence ID" value="ADB50751.1"/>
    <property type="molecule type" value="Genomic_DNA"/>
</dbReference>
<dbReference type="InterPro" id="IPR025736">
    <property type="entry name" value="PucR_C-HTH_dom"/>
</dbReference>
<reference evidence="2 3" key="1">
    <citation type="journal article" date="2010" name="Stand. Genomic Sci.">
        <title>Complete genome sequence of Conexibacter woesei type strain (ID131577).</title>
        <authorList>
            <person name="Pukall R."/>
            <person name="Lapidus A."/>
            <person name="Glavina Del Rio T."/>
            <person name="Copeland A."/>
            <person name="Tice H."/>
            <person name="Cheng J.-F."/>
            <person name="Lucas S."/>
            <person name="Chen F."/>
            <person name="Nolan M."/>
            <person name="Bruce D."/>
            <person name="Goodwin L."/>
            <person name="Pitluck S."/>
            <person name="Mavromatis K."/>
            <person name="Ivanova N."/>
            <person name="Ovchinnikova G."/>
            <person name="Pati A."/>
            <person name="Chen A."/>
            <person name="Palaniappan K."/>
            <person name="Land M."/>
            <person name="Hauser L."/>
            <person name="Chang Y.-J."/>
            <person name="Jeffries C.D."/>
            <person name="Chain P."/>
            <person name="Meincke L."/>
            <person name="Sims D."/>
            <person name="Brettin T."/>
            <person name="Detter J.C."/>
            <person name="Rohde M."/>
            <person name="Goeker M."/>
            <person name="Bristow J."/>
            <person name="Eisen J.A."/>
            <person name="Markowitz V."/>
            <person name="Kyrpides N.C."/>
            <person name="Klenk H.-P."/>
            <person name="Hugenholtz P."/>
        </authorList>
    </citation>
    <scope>NUCLEOTIDE SEQUENCE [LARGE SCALE GENOMIC DNA]</scope>
    <source>
        <strain evidence="3">DSM 14684 / CIP 108061 / JCM 11494 / NBRC 100937 / ID131577</strain>
    </source>
</reference>
<dbReference type="PANTHER" id="PTHR33744">
    <property type="entry name" value="CARBOHYDRATE DIACID REGULATOR"/>
    <property type="match status" value="1"/>
</dbReference>
<gene>
    <name evidence="2" type="ordered locus">Cwoe_2327</name>
</gene>
<dbReference type="RefSeq" id="WP_012933802.1">
    <property type="nucleotide sequence ID" value="NC_013739.1"/>
</dbReference>
<accession>D3F6I4</accession>
<keyword evidence="3" id="KW-1185">Reference proteome</keyword>
<dbReference type="AlphaFoldDB" id="D3F6I4"/>
<evidence type="ECO:0000313" key="2">
    <source>
        <dbReference type="EMBL" id="ADB50751.1"/>
    </source>
</evidence>
<evidence type="ECO:0000259" key="1">
    <source>
        <dbReference type="PROSITE" id="PS50931"/>
    </source>
</evidence>
<dbReference type="OrthoDB" id="2973014at2"/>
<dbReference type="KEGG" id="cwo:Cwoe_2327"/>